<name>R7UIQ5_CAPTE</name>
<sequence>HMSLHTGERPNECSVCVCVGGRHSLLKQHVLHINRHKEKTPECLECKAMFQSKSNLRAHMLIH</sequence>
<dbReference type="SUPFAM" id="SSF57667">
    <property type="entry name" value="beta-beta-alpha zinc fingers"/>
    <property type="match status" value="2"/>
</dbReference>
<protein>
    <recommendedName>
        <fullName evidence="2">C2H2-type domain-containing protein</fullName>
    </recommendedName>
</protein>
<organism evidence="3">
    <name type="scientific">Capitella teleta</name>
    <name type="common">Polychaete worm</name>
    <dbReference type="NCBI Taxonomy" id="283909"/>
    <lineage>
        <taxon>Eukaryota</taxon>
        <taxon>Metazoa</taxon>
        <taxon>Spiralia</taxon>
        <taxon>Lophotrochozoa</taxon>
        <taxon>Annelida</taxon>
        <taxon>Polychaeta</taxon>
        <taxon>Sedentaria</taxon>
        <taxon>Scolecida</taxon>
        <taxon>Capitellidae</taxon>
        <taxon>Capitella</taxon>
    </lineage>
</organism>
<dbReference type="PROSITE" id="PS00028">
    <property type="entry name" value="ZINC_FINGER_C2H2_1"/>
    <property type="match status" value="1"/>
</dbReference>
<feature type="non-terminal residue" evidence="3">
    <location>
        <position position="63"/>
    </location>
</feature>
<dbReference type="HOGENOM" id="CLU_2892401_0_0_1"/>
<keyword evidence="1" id="KW-0862">Zinc</keyword>
<dbReference type="InterPro" id="IPR036236">
    <property type="entry name" value="Znf_C2H2_sf"/>
</dbReference>
<reference evidence="5" key="1">
    <citation type="submission" date="2012-12" db="EMBL/GenBank/DDBJ databases">
        <authorList>
            <person name="Hellsten U."/>
            <person name="Grimwood J."/>
            <person name="Chapman J.A."/>
            <person name="Shapiro H."/>
            <person name="Aerts A."/>
            <person name="Otillar R.P."/>
            <person name="Terry A.Y."/>
            <person name="Boore J.L."/>
            <person name="Simakov O."/>
            <person name="Marletaz F."/>
            <person name="Cho S.-J."/>
            <person name="Edsinger-Gonzales E."/>
            <person name="Havlak P."/>
            <person name="Kuo D.-H."/>
            <person name="Larsson T."/>
            <person name="Lv J."/>
            <person name="Arendt D."/>
            <person name="Savage R."/>
            <person name="Osoegawa K."/>
            <person name="de Jong P."/>
            <person name="Lindberg D.R."/>
            <person name="Seaver E.C."/>
            <person name="Weisblat D.A."/>
            <person name="Putnam N.H."/>
            <person name="Grigoriev I.V."/>
            <person name="Rokhsar D.S."/>
        </authorList>
    </citation>
    <scope>NUCLEOTIDE SEQUENCE</scope>
    <source>
        <strain evidence="5">I ESC-2004</strain>
    </source>
</reference>
<dbReference type="GO" id="GO:0008270">
    <property type="term" value="F:zinc ion binding"/>
    <property type="evidence" value="ECO:0007669"/>
    <property type="project" value="UniProtKB-KW"/>
</dbReference>
<dbReference type="Proteomes" id="UP000014760">
    <property type="component" value="Unassembled WGS sequence"/>
</dbReference>
<keyword evidence="1" id="KW-0863">Zinc-finger</keyword>
<evidence type="ECO:0000313" key="5">
    <source>
        <dbReference type="Proteomes" id="UP000014760"/>
    </source>
</evidence>
<dbReference type="EMBL" id="KB303456">
    <property type="protein sequence ID" value="ELU03162.1"/>
    <property type="molecule type" value="Genomic_DNA"/>
</dbReference>
<feature type="non-terminal residue" evidence="3">
    <location>
        <position position="1"/>
    </location>
</feature>
<evidence type="ECO:0000313" key="4">
    <source>
        <dbReference type="EnsemblMetazoa" id="CapteP85475"/>
    </source>
</evidence>
<dbReference type="OrthoDB" id="6077919at2759"/>
<dbReference type="AlphaFoldDB" id="R7UIQ5"/>
<dbReference type="PROSITE" id="PS50157">
    <property type="entry name" value="ZINC_FINGER_C2H2_2"/>
    <property type="match status" value="1"/>
</dbReference>
<dbReference type="InterPro" id="IPR013087">
    <property type="entry name" value="Znf_C2H2_type"/>
</dbReference>
<evidence type="ECO:0000313" key="3">
    <source>
        <dbReference type="EMBL" id="ELU03162.1"/>
    </source>
</evidence>
<keyword evidence="1" id="KW-0479">Metal-binding</keyword>
<dbReference type="EnsemblMetazoa" id="CapteT85475">
    <property type="protein sequence ID" value="CapteP85475"/>
    <property type="gene ID" value="CapteG85475"/>
</dbReference>
<proteinExistence type="predicted"/>
<evidence type="ECO:0000256" key="1">
    <source>
        <dbReference type="PROSITE-ProRule" id="PRU00042"/>
    </source>
</evidence>
<feature type="domain" description="C2H2-type" evidence="2">
    <location>
        <begin position="41"/>
        <end position="63"/>
    </location>
</feature>
<dbReference type="Gene3D" id="3.30.160.60">
    <property type="entry name" value="Classic Zinc Finger"/>
    <property type="match status" value="2"/>
</dbReference>
<reference evidence="3 5" key="2">
    <citation type="journal article" date="2013" name="Nature">
        <title>Insights into bilaterian evolution from three spiralian genomes.</title>
        <authorList>
            <person name="Simakov O."/>
            <person name="Marletaz F."/>
            <person name="Cho S.J."/>
            <person name="Edsinger-Gonzales E."/>
            <person name="Havlak P."/>
            <person name="Hellsten U."/>
            <person name="Kuo D.H."/>
            <person name="Larsson T."/>
            <person name="Lv J."/>
            <person name="Arendt D."/>
            <person name="Savage R."/>
            <person name="Osoegawa K."/>
            <person name="de Jong P."/>
            <person name="Grimwood J."/>
            <person name="Chapman J.A."/>
            <person name="Shapiro H."/>
            <person name="Aerts A."/>
            <person name="Otillar R.P."/>
            <person name="Terry A.Y."/>
            <person name="Boore J.L."/>
            <person name="Grigoriev I.V."/>
            <person name="Lindberg D.R."/>
            <person name="Seaver E.C."/>
            <person name="Weisblat D.A."/>
            <person name="Putnam N.H."/>
            <person name="Rokhsar D.S."/>
        </authorList>
    </citation>
    <scope>NUCLEOTIDE SEQUENCE</scope>
    <source>
        <strain evidence="3 5">I ESC-2004</strain>
    </source>
</reference>
<dbReference type="STRING" id="283909.R7UIQ5"/>
<reference evidence="4" key="3">
    <citation type="submission" date="2015-06" db="UniProtKB">
        <authorList>
            <consortium name="EnsemblMetazoa"/>
        </authorList>
    </citation>
    <scope>IDENTIFICATION</scope>
</reference>
<accession>R7UIQ5</accession>
<gene>
    <name evidence="3" type="ORF">CAPTEDRAFT_85475</name>
</gene>
<keyword evidence="5" id="KW-1185">Reference proteome</keyword>
<dbReference type="EMBL" id="AMQN01001545">
    <property type="status" value="NOT_ANNOTATED_CDS"/>
    <property type="molecule type" value="Genomic_DNA"/>
</dbReference>
<evidence type="ECO:0000259" key="2">
    <source>
        <dbReference type="PROSITE" id="PS50157"/>
    </source>
</evidence>